<gene>
    <name evidence="2" type="primary">PmlGA01_140030500</name>
    <name evidence="2" type="ORF">PMLGA01_140030500</name>
</gene>
<keyword evidence="1" id="KW-0472">Membrane</keyword>
<proteinExistence type="predicted"/>
<evidence type="ECO:0000256" key="1">
    <source>
        <dbReference type="SAM" id="Phobius"/>
    </source>
</evidence>
<name>A0A1C3L2K6_PLAMA</name>
<evidence type="ECO:0000313" key="2">
    <source>
        <dbReference type="EMBL" id="SBT80807.1"/>
    </source>
</evidence>
<feature type="transmembrane region" description="Helical" evidence="1">
    <location>
        <begin position="46"/>
        <end position="70"/>
    </location>
</feature>
<organism evidence="2 3">
    <name type="scientific">Plasmodium malariae</name>
    <dbReference type="NCBI Taxonomy" id="5858"/>
    <lineage>
        <taxon>Eukaryota</taxon>
        <taxon>Sar</taxon>
        <taxon>Alveolata</taxon>
        <taxon>Apicomplexa</taxon>
        <taxon>Aconoidasida</taxon>
        <taxon>Haemosporida</taxon>
        <taxon>Plasmodiidae</taxon>
        <taxon>Plasmodium</taxon>
        <taxon>Plasmodium (Plasmodium)</taxon>
    </lineage>
</organism>
<protein>
    <submittedName>
        <fullName evidence="2">Uncharacterized protein</fullName>
    </submittedName>
</protein>
<sequence>MDANILYDLYKSFCCYKSIQKINHFVKANKEKINPDELKIINENNFISHTVAILMTLASCSFLYIHNLYLSRNTISKLIQLNLKHFNNKGICSLVDEMYKREEPNDYLNLTKKVF</sequence>
<dbReference type="Proteomes" id="UP000219799">
    <property type="component" value="Chromosome 14"/>
</dbReference>
<evidence type="ECO:0000313" key="3">
    <source>
        <dbReference type="Proteomes" id="UP000219799"/>
    </source>
</evidence>
<dbReference type="AlphaFoldDB" id="A0A1C3L2K6"/>
<accession>A0A1C3L2K6</accession>
<keyword evidence="1" id="KW-0812">Transmembrane</keyword>
<dbReference type="EMBL" id="LT594502">
    <property type="protein sequence ID" value="SBT80807.1"/>
    <property type="molecule type" value="Genomic_DNA"/>
</dbReference>
<reference evidence="2 3" key="1">
    <citation type="submission" date="2016-06" db="EMBL/GenBank/DDBJ databases">
        <authorList>
            <consortium name="Pathogen Informatics"/>
        </authorList>
    </citation>
    <scope>NUCLEOTIDE SEQUENCE [LARGE SCALE GENOMIC DNA]</scope>
    <source>
        <strain evidence="2">PmlGA01</strain>
    </source>
</reference>
<keyword evidence="1" id="KW-1133">Transmembrane helix</keyword>
<dbReference type="VEuPathDB" id="PlasmoDB:PmUG01_14045600"/>